<evidence type="ECO:0000256" key="3">
    <source>
        <dbReference type="ARBA" id="ARBA00006706"/>
    </source>
</evidence>
<keyword evidence="10" id="KW-1185">Reference proteome</keyword>
<comment type="cofactor">
    <cofactor evidence="1">
        <name>Mg(2+)</name>
        <dbReference type="ChEBI" id="CHEBI:18420"/>
    </cofactor>
</comment>
<dbReference type="SFLD" id="SFLDS00005">
    <property type="entry name" value="Isoprenoid_Synthase_Type_I"/>
    <property type="match status" value="1"/>
</dbReference>
<gene>
    <name evidence="9" type="primary">GGPS1</name>
    <name evidence="9" type="ORF">CVIRNUC_007848</name>
</gene>
<dbReference type="GO" id="GO:0046872">
    <property type="term" value="F:metal ion binding"/>
    <property type="evidence" value="ECO:0007669"/>
    <property type="project" value="UniProtKB-KW"/>
</dbReference>
<evidence type="ECO:0000313" key="9">
    <source>
        <dbReference type="EMBL" id="CAK0784644.1"/>
    </source>
</evidence>
<dbReference type="Gene3D" id="1.10.600.10">
    <property type="entry name" value="Farnesyl Diphosphate Synthase"/>
    <property type="match status" value="1"/>
</dbReference>
<dbReference type="SUPFAM" id="SSF48576">
    <property type="entry name" value="Terpenoid synthases"/>
    <property type="match status" value="1"/>
</dbReference>
<reference evidence="9 10" key="1">
    <citation type="submission" date="2023-10" db="EMBL/GenBank/DDBJ databases">
        <authorList>
            <person name="Maclean D."/>
            <person name="Macfadyen A."/>
        </authorList>
    </citation>
    <scope>NUCLEOTIDE SEQUENCE [LARGE SCALE GENOMIC DNA]</scope>
</reference>
<dbReference type="FunFam" id="1.10.600.10:FF:000001">
    <property type="entry name" value="Geranylgeranyl diphosphate synthase"/>
    <property type="match status" value="1"/>
</dbReference>
<proteinExistence type="inferred from homology"/>
<dbReference type="InterPro" id="IPR053378">
    <property type="entry name" value="Prenyl_diphosphate_synthase"/>
</dbReference>
<dbReference type="InterPro" id="IPR000092">
    <property type="entry name" value="Polyprenyl_synt"/>
</dbReference>
<accession>A0AAV1IC99</accession>
<evidence type="ECO:0000256" key="8">
    <source>
        <dbReference type="RuleBase" id="RU004466"/>
    </source>
</evidence>
<dbReference type="InterPro" id="IPR033749">
    <property type="entry name" value="Polyprenyl_synt_CS"/>
</dbReference>
<keyword evidence="5" id="KW-0479">Metal-binding</keyword>
<dbReference type="PANTHER" id="PTHR43281:SF1">
    <property type="entry name" value="FARNESYL DIPHOSPHATE SYNTHASE"/>
    <property type="match status" value="1"/>
</dbReference>
<name>A0AAV1IC99_9CHLO</name>
<evidence type="ECO:0000313" key="10">
    <source>
        <dbReference type="Proteomes" id="UP001314263"/>
    </source>
</evidence>
<dbReference type="GO" id="GO:0005737">
    <property type="term" value="C:cytoplasm"/>
    <property type="evidence" value="ECO:0007669"/>
    <property type="project" value="UniProtKB-ARBA"/>
</dbReference>
<comment type="pathway">
    <text evidence="2">Isoprenoid biosynthesis.</text>
</comment>
<evidence type="ECO:0000256" key="4">
    <source>
        <dbReference type="ARBA" id="ARBA00022679"/>
    </source>
</evidence>
<evidence type="ECO:0000256" key="6">
    <source>
        <dbReference type="ARBA" id="ARBA00022842"/>
    </source>
</evidence>
<keyword evidence="6" id="KW-0460">Magnesium</keyword>
<protein>
    <submittedName>
        <fullName evidence="9">Geranylgeranyl pyrophosphate synthase</fullName>
    </submittedName>
</protein>
<keyword evidence="7" id="KW-0414">Isoprene biosynthesis</keyword>
<dbReference type="GO" id="GO:0004659">
    <property type="term" value="F:prenyltransferase activity"/>
    <property type="evidence" value="ECO:0007669"/>
    <property type="project" value="InterPro"/>
</dbReference>
<dbReference type="PROSITE" id="PS00444">
    <property type="entry name" value="POLYPRENYL_SYNTHASE_2"/>
    <property type="match status" value="1"/>
</dbReference>
<dbReference type="PANTHER" id="PTHR43281">
    <property type="entry name" value="FARNESYL DIPHOSPHATE SYNTHASE"/>
    <property type="match status" value="1"/>
</dbReference>
<evidence type="ECO:0000256" key="2">
    <source>
        <dbReference type="ARBA" id="ARBA00005128"/>
    </source>
</evidence>
<dbReference type="EMBL" id="CAUYUE010000011">
    <property type="protein sequence ID" value="CAK0784644.1"/>
    <property type="molecule type" value="Genomic_DNA"/>
</dbReference>
<dbReference type="CDD" id="cd00685">
    <property type="entry name" value="Trans_IPPS_HT"/>
    <property type="match status" value="1"/>
</dbReference>
<comment type="caution">
    <text evidence="9">The sequence shown here is derived from an EMBL/GenBank/DDBJ whole genome shotgun (WGS) entry which is preliminary data.</text>
</comment>
<dbReference type="NCBIfam" id="NF045485">
    <property type="entry name" value="FPPsyn"/>
    <property type="match status" value="1"/>
</dbReference>
<dbReference type="PROSITE" id="PS00723">
    <property type="entry name" value="POLYPRENYL_SYNTHASE_1"/>
    <property type="match status" value="1"/>
</dbReference>
<comment type="similarity">
    <text evidence="3 8">Belongs to the FPP/GGPP synthase family.</text>
</comment>
<dbReference type="Pfam" id="PF00348">
    <property type="entry name" value="polyprenyl_synt"/>
    <property type="match status" value="1"/>
</dbReference>
<dbReference type="InterPro" id="IPR008949">
    <property type="entry name" value="Isoprenoid_synthase_dom_sf"/>
</dbReference>
<dbReference type="NCBIfam" id="NF045685">
    <property type="entry name" value="GGPPSynCrtE"/>
    <property type="match status" value="1"/>
</dbReference>
<dbReference type="Proteomes" id="UP001314263">
    <property type="component" value="Unassembled WGS sequence"/>
</dbReference>
<dbReference type="GO" id="GO:0008299">
    <property type="term" value="P:isoprenoid biosynthetic process"/>
    <property type="evidence" value="ECO:0007669"/>
    <property type="project" value="UniProtKB-KW"/>
</dbReference>
<dbReference type="SFLD" id="SFLDG01017">
    <property type="entry name" value="Polyprenyl_Transferase_Like"/>
    <property type="match status" value="1"/>
</dbReference>
<organism evidence="9 10">
    <name type="scientific">Coccomyxa viridis</name>
    <dbReference type="NCBI Taxonomy" id="1274662"/>
    <lineage>
        <taxon>Eukaryota</taxon>
        <taxon>Viridiplantae</taxon>
        <taxon>Chlorophyta</taxon>
        <taxon>core chlorophytes</taxon>
        <taxon>Trebouxiophyceae</taxon>
        <taxon>Trebouxiophyceae incertae sedis</taxon>
        <taxon>Coccomyxaceae</taxon>
        <taxon>Coccomyxa</taxon>
    </lineage>
</organism>
<dbReference type="InterPro" id="IPR054848">
    <property type="entry name" value="GGPPSyn_CRT-like"/>
</dbReference>
<dbReference type="AlphaFoldDB" id="A0AAV1IC99"/>
<keyword evidence="4 8" id="KW-0808">Transferase</keyword>
<evidence type="ECO:0000256" key="5">
    <source>
        <dbReference type="ARBA" id="ARBA00022723"/>
    </source>
</evidence>
<evidence type="ECO:0000256" key="7">
    <source>
        <dbReference type="ARBA" id="ARBA00023229"/>
    </source>
</evidence>
<sequence length="374" mass="40208">MLCSAGAQQSCPLSLCFQASSRSSAAVCSKVLSAPHPAFSRPFRRWPSVSTSVSRRAFQVRNSVETAVAEKVAATTDEAFNFGTYMKERAQLVNEALDKSVPLQYPETINESMRYSLLAGGKRVRPCLCLAACEAVGGSINQAMPTACAMEMLHTMSLIHDDLPSMDNDDFRRGKPTNHKVYGEDVAILAGDALLTLAFEYICRETRGVAPERIVRVVCEVGKAVGAEGLVAGQIVDIKSEGMAEQVGIDTLQYIHEHKTAALLEASVVCGAIMGGAGEPDLERLRKYARCIGLAFQVVDDILDITQSTEVLGKTAGKDLLSDKTTYPSLLGIEKSKEVAQSLIAEAKAQLSCYEESKAAPLLSMATYIGARTN</sequence>
<evidence type="ECO:0000256" key="1">
    <source>
        <dbReference type="ARBA" id="ARBA00001946"/>
    </source>
</evidence>